<evidence type="ECO:0000313" key="2">
    <source>
        <dbReference type="Proteomes" id="UP000789901"/>
    </source>
</evidence>
<organism evidence="1 2">
    <name type="scientific">Gigaspora margarita</name>
    <dbReference type="NCBI Taxonomy" id="4874"/>
    <lineage>
        <taxon>Eukaryota</taxon>
        <taxon>Fungi</taxon>
        <taxon>Fungi incertae sedis</taxon>
        <taxon>Mucoromycota</taxon>
        <taxon>Glomeromycotina</taxon>
        <taxon>Glomeromycetes</taxon>
        <taxon>Diversisporales</taxon>
        <taxon>Gigasporaceae</taxon>
        <taxon>Gigaspora</taxon>
    </lineage>
</organism>
<keyword evidence="2" id="KW-1185">Reference proteome</keyword>
<gene>
    <name evidence="1" type="ORF">GMARGA_LOCUS20868</name>
</gene>
<reference evidence="1 2" key="1">
    <citation type="submission" date="2021-06" db="EMBL/GenBank/DDBJ databases">
        <authorList>
            <person name="Kallberg Y."/>
            <person name="Tangrot J."/>
            <person name="Rosling A."/>
        </authorList>
    </citation>
    <scope>NUCLEOTIDE SEQUENCE [LARGE SCALE GENOMIC DNA]</scope>
    <source>
        <strain evidence="1 2">120-4 pot B 10/14</strain>
    </source>
</reference>
<dbReference type="EMBL" id="CAJVQB010018743">
    <property type="protein sequence ID" value="CAG8788680.1"/>
    <property type="molecule type" value="Genomic_DNA"/>
</dbReference>
<feature type="non-terminal residue" evidence="1">
    <location>
        <position position="1"/>
    </location>
</feature>
<comment type="caution">
    <text evidence="1">The sequence shown here is derived from an EMBL/GenBank/DDBJ whole genome shotgun (WGS) entry which is preliminary data.</text>
</comment>
<proteinExistence type="predicted"/>
<dbReference type="Proteomes" id="UP000789901">
    <property type="component" value="Unassembled WGS sequence"/>
</dbReference>
<accession>A0ABN7VNF5</accession>
<protein>
    <submittedName>
        <fullName evidence="1">39199_t:CDS:1</fullName>
    </submittedName>
</protein>
<name>A0ABN7VNF5_GIGMA</name>
<sequence>KKPVLDKRLGLSKQIENTMKLDDIKNLYTKAQEEVERVHDEQKILTLKMDRYIAKYIGMSDPNFIAIIRRSIDLYKWIQQKNSRKELLMVEEKILIEEKLEDERSQRIIDNVNDSSTKKKMDNRIRVAEMTLNKSELEVLSGENLEEAENKTALLYAEYGYLDYGVEDTKEMISLFNKKEKFFKDKTDKSKKPVLEETLVLKANLNIEDKDKMVVDKYIKPKQSTKSLEDSKILKKDRELIFPIAPNIRQGRINRHKQAYGLALTGGILKRNQDLNNLEGEEMNNNIGKKELDHLWNIIQNAIIKAANQTLPKKKILNTGCSRKRSKIKTELEKSILVLGKIIRGIHDGKLDLEIGLLQLQSLDEGEQDLRG</sequence>
<evidence type="ECO:0000313" key="1">
    <source>
        <dbReference type="EMBL" id="CAG8788680.1"/>
    </source>
</evidence>